<organism evidence="2 3">
    <name type="scientific">Streptomyces hoynatensis</name>
    <dbReference type="NCBI Taxonomy" id="1141874"/>
    <lineage>
        <taxon>Bacteria</taxon>
        <taxon>Bacillati</taxon>
        <taxon>Actinomycetota</taxon>
        <taxon>Actinomycetes</taxon>
        <taxon>Kitasatosporales</taxon>
        <taxon>Streptomycetaceae</taxon>
        <taxon>Streptomyces</taxon>
    </lineage>
</organism>
<dbReference type="AlphaFoldDB" id="A0A3A9YUW7"/>
<gene>
    <name evidence="2" type="ORF">D7294_20010</name>
</gene>
<evidence type="ECO:0000256" key="1">
    <source>
        <dbReference type="SAM" id="MobiDB-lite"/>
    </source>
</evidence>
<feature type="region of interest" description="Disordered" evidence="1">
    <location>
        <begin position="1"/>
        <end position="25"/>
    </location>
</feature>
<feature type="compositionally biased region" description="Low complexity" evidence="1">
    <location>
        <begin position="1"/>
        <end position="12"/>
    </location>
</feature>
<protein>
    <submittedName>
        <fullName evidence="2">Uncharacterized protein</fullName>
    </submittedName>
</protein>
<evidence type="ECO:0000313" key="3">
    <source>
        <dbReference type="Proteomes" id="UP000272474"/>
    </source>
</evidence>
<sequence>MSSSSATPAAPTQAPPNPSLKAPVSAAGRFISSQCAERRCEDCTQHEARPAEPQNGIAFDPCTHDCHRLWPATGGGGR</sequence>
<dbReference type="RefSeq" id="WP_120681730.1">
    <property type="nucleotide sequence ID" value="NZ_RBAL01000012.1"/>
</dbReference>
<accession>A0A3A9YUW7</accession>
<comment type="caution">
    <text evidence="2">The sequence shown here is derived from an EMBL/GenBank/DDBJ whole genome shotgun (WGS) entry which is preliminary data.</text>
</comment>
<evidence type="ECO:0000313" key="2">
    <source>
        <dbReference type="EMBL" id="RKN39730.1"/>
    </source>
</evidence>
<proteinExistence type="predicted"/>
<dbReference type="EMBL" id="RBAL01000012">
    <property type="protein sequence ID" value="RKN39730.1"/>
    <property type="molecule type" value="Genomic_DNA"/>
</dbReference>
<dbReference type="Proteomes" id="UP000272474">
    <property type="component" value="Unassembled WGS sequence"/>
</dbReference>
<name>A0A3A9YUW7_9ACTN</name>
<keyword evidence="3" id="KW-1185">Reference proteome</keyword>
<reference evidence="2 3" key="1">
    <citation type="journal article" date="2014" name="Int. J. Syst. Evol. Microbiol.">
        <title>Streptomyces hoynatensis sp. nov., isolated from deep marine sediment.</title>
        <authorList>
            <person name="Veyisoglu A."/>
            <person name="Sahin N."/>
        </authorList>
    </citation>
    <scope>NUCLEOTIDE SEQUENCE [LARGE SCALE GENOMIC DNA]</scope>
    <source>
        <strain evidence="2 3">KCTC 29097</strain>
    </source>
</reference>